<keyword evidence="3" id="KW-1185">Reference proteome</keyword>
<dbReference type="RefSeq" id="WP_249915380.1">
    <property type="nucleotide sequence ID" value="NZ_JAMGBB010000001.1"/>
</dbReference>
<organism evidence="2 3">
    <name type="scientific">Sphingomonas brevis</name>
    <dbReference type="NCBI Taxonomy" id="2908206"/>
    <lineage>
        <taxon>Bacteria</taxon>
        <taxon>Pseudomonadati</taxon>
        <taxon>Pseudomonadota</taxon>
        <taxon>Alphaproteobacteria</taxon>
        <taxon>Sphingomonadales</taxon>
        <taxon>Sphingomonadaceae</taxon>
        <taxon>Sphingomonas</taxon>
    </lineage>
</organism>
<comment type="caution">
    <text evidence="2">The sequence shown here is derived from an EMBL/GenBank/DDBJ whole genome shotgun (WGS) entry which is preliminary data.</text>
</comment>
<sequence>MSLYRTFVLSLCAATVAVATPAFARKNDGQPAVATRPTTGTPHLAWLDRPRDQDRAFRDKQQGRSMALPQIERKVLPRMGGADYLGPEIRGQNLRMKFMDNGRVIWVDVDPRTGQIVGKSGD</sequence>
<name>A0ABT0S9B5_9SPHN</name>
<keyword evidence="1" id="KW-0732">Signal</keyword>
<evidence type="ECO:0008006" key="4">
    <source>
        <dbReference type="Google" id="ProtNLM"/>
    </source>
</evidence>
<feature type="signal peptide" evidence="1">
    <location>
        <begin position="1"/>
        <end position="24"/>
    </location>
</feature>
<gene>
    <name evidence="2" type="ORF">LZ518_07490</name>
</gene>
<evidence type="ECO:0000313" key="2">
    <source>
        <dbReference type="EMBL" id="MCL6740972.1"/>
    </source>
</evidence>
<dbReference type="Proteomes" id="UP001165383">
    <property type="component" value="Unassembled WGS sequence"/>
</dbReference>
<reference evidence="2" key="1">
    <citation type="submission" date="2022-05" db="EMBL/GenBank/DDBJ databases">
        <authorList>
            <person name="Jo J.-H."/>
            <person name="Im W.-T."/>
        </authorList>
    </citation>
    <scope>NUCLEOTIDE SEQUENCE</scope>
    <source>
        <strain evidence="2">RB56-2</strain>
    </source>
</reference>
<evidence type="ECO:0000256" key="1">
    <source>
        <dbReference type="SAM" id="SignalP"/>
    </source>
</evidence>
<accession>A0ABT0S9B5</accession>
<protein>
    <recommendedName>
        <fullName evidence="4">PepSY domain-containing protein</fullName>
    </recommendedName>
</protein>
<proteinExistence type="predicted"/>
<feature type="chain" id="PRO_5045916124" description="PepSY domain-containing protein" evidence="1">
    <location>
        <begin position="25"/>
        <end position="122"/>
    </location>
</feature>
<dbReference type="EMBL" id="JAMGBB010000001">
    <property type="protein sequence ID" value="MCL6740972.1"/>
    <property type="molecule type" value="Genomic_DNA"/>
</dbReference>
<evidence type="ECO:0000313" key="3">
    <source>
        <dbReference type="Proteomes" id="UP001165383"/>
    </source>
</evidence>